<sequence length="38" mass="4159">MNANRVPRDCFSVSTVVTQHTLRSGEVAAKLQHHLPTG</sequence>
<dbReference type="Proteomes" id="UP000741013">
    <property type="component" value="Unassembled WGS sequence"/>
</dbReference>
<comment type="caution">
    <text evidence="1">The sequence shown here is derived from an EMBL/GenBank/DDBJ whole genome shotgun (WGS) entry which is preliminary data.</text>
</comment>
<gene>
    <name evidence="1" type="ORF">JOM49_007046</name>
</gene>
<organism evidence="1 2">
    <name type="scientific">Amycolatopsis magusensis</name>
    <dbReference type="NCBI Taxonomy" id="882444"/>
    <lineage>
        <taxon>Bacteria</taxon>
        <taxon>Bacillati</taxon>
        <taxon>Actinomycetota</taxon>
        <taxon>Actinomycetes</taxon>
        <taxon>Pseudonocardiales</taxon>
        <taxon>Pseudonocardiaceae</taxon>
        <taxon>Amycolatopsis</taxon>
    </lineage>
</organism>
<evidence type="ECO:0000313" key="2">
    <source>
        <dbReference type="Proteomes" id="UP000741013"/>
    </source>
</evidence>
<dbReference type="EMBL" id="JAGGMS010000001">
    <property type="protein sequence ID" value="MBP2185520.1"/>
    <property type="molecule type" value="Genomic_DNA"/>
</dbReference>
<reference evidence="1 2" key="1">
    <citation type="submission" date="2021-03" db="EMBL/GenBank/DDBJ databases">
        <title>Sequencing the genomes of 1000 actinobacteria strains.</title>
        <authorList>
            <person name="Klenk H.-P."/>
        </authorList>
    </citation>
    <scope>NUCLEOTIDE SEQUENCE [LARGE SCALE GENOMIC DNA]</scope>
    <source>
        <strain evidence="1 2">DSM 45510</strain>
    </source>
</reference>
<protein>
    <submittedName>
        <fullName evidence="1">Uncharacterized protein</fullName>
    </submittedName>
</protein>
<proteinExistence type="predicted"/>
<evidence type="ECO:0000313" key="1">
    <source>
        <dbReference type="EMBL" id="MBP2185520.1"/>
    </source>
</evidence>
<accession>A0ABS4Q1G5</accession>
<name>A0ABS4Q1G5_9PSEU</name>
<keyword evidence="2" id="KW-1185">Reference proteome</keyword>